<dbReference type="EMBL" id="CAWUHD010000056">
    <property type="protein sequence ID" value="CAK7224795.1"/>
    <property type="molecule type" value="Genomic_DNA"/>
</dbReference>
<feature type="compositionally biased region" description="Basic and acidic residues" evidence="6">
    <location>
        <begin position="13"/>
        <end position="24"/>
    </location>
</feature>
<keyword evidence="10" id="KW-1185">Reference proteome</keyword>
<protein>
    <recommendedName>
        <fullName evidence="8">Major facilitator superfamily (MFS) profile domain-containing protein</fullName>
    </recommendedName>
</protein>
<name>A0ABP0C0R4_9PEZI</name>
<feature type="transmembrane region" description="Helical" evidence="7">
    <location>
        <begin position="58"/>
        <end position="77"/>
    </location>
</feature>
<keyword evidence="2" id="KW-0813">Transport</keyword>
<dbReference type="Gene3D" id="1.20.1250.20">
    <property type="entry name" value="MFS general substrate transporter like domains"/>
    <property type="match status" value="1"/>
</dbReference>
<dbReference type="SUPFAM" id="SSF103473">
    <property type="entry name" value="MFS general substrate transporter"/>
    <property type="match status" value="1"/>
</dbReference>
<keyword evidence="4 7" id="KW-1133">Transmembrane helix</keyword>
<evidence type="ECO:0000256" key="2">
    <source>
        <dbReference type="ARBA" id="ARBA00022448"/>
    </source>
</evidence>
<accession>A0ABP0C0R4</accession>
<evidence type="ECO:0000256" key="5">
    <source>
        <dbReference type="ARBA" id="ARBA00023136"/>
    </source>
</evidence>
<feature type="transmembrane region" description="Helical" evidence="7">
    <location>
        <begin position="128"/>
        <end position="146"/>
    </location>
</feature>
<dbReference type="Pfam" id="PF06609">
    <property type="entry name" value="TRI12"/>
    <property type="match status" value="1"/>
</dbReference>
<evidence type="ECO:0000256" key="4">
    <source>
        <dbReference type="ARBA" id="ARBA00022989"/>
    </source>
</evidence>
<feature type="transmembrane region" description="Helical" evidence="7">
    <location>
        <begin position="544"/>
        <end position="562"/>
    </location>
</feature>
<dbReference type="InterPro" id="IPR010573">
    <property type="entry name" value="MFS_Str1/Tri12-like"/>
</dbReference>
<evidence type="ECO:0000313" key="10">
    <source>
        <dbReference type="Proteomes" id="UP001642482"/>
    </source>
</evidence>
<comment type="caution">
    <text evidence="9">The sequence shown here is derived from an EMBL/GenBank/DDBJ whole genome shotgun (WGS) entry which is preliminary data.</text>
</comment>
<evidence type="ECO:0000256" key="3">
    <source>
        <dbReference type="ARBA" id="ARBA00022692"/>
    </source>
</evidence>
<evidence type="ECO:0000256" key="7">
    <source>
        <dbReference type="SAM" id="Phobius"/>
    </source>
</evidence>
<dbReference type="PROSITE" id="PS50850">
    <property type="entry name" value="MFS"/>
    <property type="match status" value="1"/>
</dbReference>
<feature type="transmembrane region" description="Helical" evidence="7">
    <location>
        <begin position="185"/>
        <end position="207"/>
    </location>
</feature>
<comment type="subcellular location">
    <subcellularLocation>
        <location evidence="1">Membrane</location>
        <topology evidence="1">Multi-pass membrane protein</topology>
    </subcellularLocation>
</comment>
<feature type="transmembrane region" description="Helical" evidence="7">
    <location>
        <begin position="323"/>
        <end position="346"/>
    </location>
</feature>
<organism evidence="9 10">
    <name type="scientific">Sporothrix eucalyptigena</name>
    <dbReference type="NCBI Taxonomy" id="1812306"/>
    <lineage>
        <taxon>Eukaryota</taxon>
        <taxon>Fungi</taxon>
        <taxon>Dikarya</taxon>
        <taxon>Ascomycota</taxon>
        <taxon>Pezizomycotina</taxon>
        <taxon>Sordariomycetes</taxon>
        <taxon>Sordariomycetidae</taxon>
        <taxon>Ophiostomatales</taxon>
        <taxon>Ophiostomataceae</taxon>
        <taxon>Sporothrix</taxon>
    </lineage>
</organism>
<dbReference type="InterPro" id="IPR020846">
    <property type="entry name" value="MFS_dom"/>
</dbReference>
<dbReference type="PROSITE" id="PS00216">
    <property type="entry name" value="SUGAR_TRANSPORT_1"/>
    <property type="match status" value="1"/>
</dbReference>
<reference evidence="9 10" key="1">
    <citation type="submission" date="2024-01" db="EMBL/GenBank/DDBJ databases">
        <authorList>
            <person name="Allen C."/>
            <person name="Tagirdzhanova G."/>
        </authorList>
    </citation>
    <scope>NUCLEOTIDE SEQUENCE [LARGE SCALE GENOMIC DNA]</scope>
</reference>
<feature type="transmembrane region" description="Helical" evidence="7">
    <location>
        <begin position="219"/>
        <end position="237"/>
    </location>
</feature>
<dbReference type="InterPro" id="IPR036259">
    <property type="entry name" value="MFS_trans_sf"/>
</dbReference>
<feature type="transmembrane region" description="Helical" evidence="7">
    <location>
        <begin position="419"/>
        <end position="442"/>
    </location>
</feature>
<feature type="domain" description="Major facilitator superfamily (MFS) profile" evidence="8">
    <location>
        <begin position="63"/>
        <end position="568"/>
    </location>
</feature>
<feature type="transmembrane region" description="Helical" evidence="7">
    <location>
        <begin position="366"/>
        <end position="388"/>
    </location>
</feature>
<dbReference type="Proteomes" id="UP001642482">
    <property type="component" value="Unassembled WGS sequence"/>
</dbReference>
<feature type="transmembrane region" description="Helical" evidence="7">
    <location>
        <begin position="257"/>
        <end position="279"/>
    </location>
</feature>
<dbReference type="InterPro" id="IPR005829">
    <property type="entry name" value="Sugar_transporter_CS"/>
</dbReference>
<dbReference type="PANTHER" id="PTHR23501">
    <property type="entry name" value="MAJOR FACILITATOR SUPERFAMILY"/>
    <property type="match status" value="1"/>
</dbReference>
<feature type="transmembrane region" description="Helical" evidence="7">
    <location>
        <begin position="291"/>
        <end position="311"/>
    </location>
</feature>
<feature type="transmembrane region" description="Helical" evidence="7">
    <location>
        <begin position="152"/>
        <end position="173"/>
    </location>
</feature>
<keyword evidence="3 7" id="KW-0812">Transmembrane</keyword>
<evidence type="ECO:0000256" key="1">
    <source>
        <dbReference type="ARBA" id="ARBA00004141"/>
    </source>
</evidence>
<sequence>MKAPDSIEAVQVQHDDQAKGDPLSEKQTARLDDLGEQIDPNAIGGNLSDMPKGYYRSVAFLGTLSAVCLGNACHYLGFVVPASIISVINADIGPSPAYTWISLVWVLTVAITYSILGRLSDIMGRRWFFLGGNCLGLVGNIVVGTAHSIPVAIGGTTMIGIAGAVQLSFPLILGELVPNKHRAHANMAAYMVGLPFSAFGPVIARAFILQTKLGWRWPYFVSAIMSVFAVVLLFFCYHPPTLGMIHSKSGRKSAIHLIDIGGVVLYSSGLFLLLLGLSWGGGQYAWKSGEVIGTIVGGGVIIMVFGFYEAYMPLSYPLVPIRLWTKLPYVATIMTASIGATVYYSMSILWPMQVTALYAAGTSHAGWLSCAAGAGTSLGNLIGCLTCGSLGHQKWQMVVSAVGMTVFMGAMAASDQRTVGLAVAFMVLGAMFVGIMEAVAFVTAQLCLEPEDIGLASGTMGTVRSALSTIATTIYLAILNNKKAAYITNHVDVVASQNGVTDAQLTKILAGFASGNINAAGVSQSVLDMLQDVYKTGYSQSLRVVYLASISFGAIAIIFAFYSPNLETKFNDEVSRRLHGSDLTWKKRATTEAVAALGQV</sequence>
<keyword evidence="5 7" id="KW-0472">Membrane</keyword>
<evidence type="ECO:0000313" key="9">
    <source>
        <dbReference type="EMBL" id="CAK7224795.1"/>
    </source>
</evidence>
<feature type="region of interest" description="Disordered" evidence="6">
    <location>
        <begin position="1"/>
        <end position="24"/>
    </location>
</feature>
<proteinExistence type="predicted"/>
<evidence type="ECO:0000256" key="6">
    <source>
        <dbReference type="SAM" id="MobiDB-lite"/>
    </source>
</evidence>
<dbReference type="PANTHER" id="PTHR23501:SF109">
    <property type="entry name" value="MAJOR FACILITATOR SUPERFAMILY (MFS) PROFILE DOMAIN-CONTAINING PROTEIN-RELATED"/>
    <property type="match status" value="1"/>
</dbReference>
<feature type="transmembrane region" description="Helical" evidence="7">
    <location>
        <begin position="97"/>
        <end position="116"/>
    </location>
</feature>
<gene>
    <name evidence="9" type="ORF">SEUCBS140593_005690</name>
</gene>
<evidence type="ECO:0000259" key="8">
    <source>
        <dbReference type="PROSITE" id="PS50850"/>
    </source>
</evidence>